<gene>
    <name evidence="2" type="ORF">ACFOWM_09385</name>
</gene>
<dbReference type="Gene3D" id="3.40.50.300">
    <property type="entry name" value="P-loop containing nucleotide triphosphate hydrolases"/>
    <property type="match status" value="1"/>
</dbReference>
<reference evidence="3" key="1">
    <citation type="journal article" date="2019" name="Int. J. Syst. Evol. Microbiol.">
        <title>The Global Catalogue of Microorganisms (GCM) 10K type strain sequencing project: providing services to taxonomists for standard genome sequencing and annotation.</title>
        <authorList>
            <consortium name="The Broad Institute Genomics Platform"/>
            <consortium name="The Broad Institute Genome Sequencing Center for Infectious Disease"/>
            <person name="Wu L."/>
            <person name="Ma J."/>
        </authorList>
    </citation>
    <scope>NUCLEOTIDE SEQUENCE [LARGE SCALE GENOMIC DNA]</scope>
    <source>
        <strain evidence="3">CECT 8289</strain>
    </source>
</reference>
<evidence type="ECO:0000313" key="2">
    <source>
        <dbReference type="EMBL" id="MFC4263090.1"/>
    </source>
</evidence>
<dbReference type="PANTHER" id="PTHR37512">
    <property type="entry name" value="TRIFUNCTIONAL NAD BIOSYNTHESIS/REGULATOR PROTEIN NADR"/>
    <property type="match status" value="1"/>
</dbReference>
<evidence type="ECO:0000313" key="3">
    <source>
        <dbReference type="Proteomes" id="UP001595907"/>
    </source>
</evidence>
<keyword evidence="3" id="KW-1185">Reference proteome</keyword>
<dbReference type="EMBL" id="JBHSCZ010000002">
    <property type="protein sequence ID" value="MFC4263090.1"/>
    <property type="molecule type" value="Genomic_DNA"/>
</dbReference>
<dbReference type="Pfam" id="PF13521">
    <property type="entry name" value="AAA_28"/>
    <property type="match status" value="1"/>
</dbReference>
<dbReference type="RefSeq" id="WP_379709191.1">
    <property type="nucleotide sequence ID" value="NZ_JBHSCZ010000002.1"/>
</dbReference>
<dbReference type="InterPro" id="IPR027417">
    <property type="entry name" value="P-loop_NTPase"/>
</dbReference>
<protein>
    <submittedName>
        <fullName evidence="2">AAA family ATPase</fullName>
    </submittedName>
</protein>
<proteinExistence type="predicted"/>
<organism evidence="2 3">
    <name type="scientific">Ferruginibacter yonginensis</name>
    <dbReference type="NCBI Taxonomy" id="1310416"/>
    <lineage>
        <taxon>Bacteria</taxon>
        <taxon>Pseudomonadati</taxon>
        <taxon>Bacteroidota</taxon>
        <taxon>Chitinophagia</taxon>
        <taxon>Chitinophagales</taxon>
        <taxon>Chitinophagaceae</taxon>
        <taxon>Ferruginibacter</taxon>
    </lineage>
</organism>
<accession>A0ABV8QS61</accession>
<evidence type="ECO:0000259" key="1">
    <source>
        <dbReference type="Pfam" id="PF13521"/>
    </source>
</evidence>
<feature type="domain" description="NadR/Ttd14 AAA" evidence="1">
    <location>
        <begin position="7"/>
        <end position="170"/>
    </location>
</feature>
<dbReference type="InterPro" id="IPR052735">
    <property type="entry name" value="NAD_biosynth-regulator"/>
</dbReference>
<name>A0ABV8QS61_9BACT</name>
<dbReference type="InterPro" id="IPR038727">
    <property type="entry name" value="NadR/Ttd14_AAA_dom"/>
</dbReference>
<dbReference type="Proteomes" id="UP001595907">
    <property type="component" value="Unassembled WGS sequence"/>
</dbReference>
<comment type="caution">
    <text evidence="2">The sequence shown here is derived from an EMBL/GenBank/DDBJ whole genome shotgun (WGS) entry which is preliminary data.</text>
</comment>
<sequence>MEKQIRKIVIIGPESTGKSTLCTQLAAHFKTKWVPEYARTYLETNGTNYTFENLYEIAVGQLASEDAAVTALQQQNLVQPTPLFIDTDMYVMKVWSEFVFNKCDNRILNHINQRSYDLYLLCNVDLPWVKDNLREYPDLATRDKLFHYYKDAMVTQQTPWVIIKGNYEQRFQQAIAAVHTIL</sequence>
<dbReference type="SUPFAM" id="SSF52540">
    <property type="entry name" value="P-loop containing nucleoside triphosphate hydrolases"/>
    <property type="match status" value="1"/>
</dbReference>
<dbReference type="PANTHER" id="PTHR37512:SF1">
    <property type="entry name" value="NADR_TTD14 AAA DOMAIN-CONTAINING PROTEIN"/>
    <property type="match status" value="1"/>
</dbReference>